<evidence type="ECO:0000256" key="1">
    <source>
        <dbReference type="SAM" id="Coils"/>
    </source>
</evidence>
<dbReference type="SUPFAM" id="SSF46894">
    <property type="entry name" value="C-terminal effector domain of the bipartite response regulators"/>
    <property type="match status" value="1"/>
</dbReference>
<dbReference type="Gene3D" id="1.10.10.10">
    <property type="entry name" value="Winged helix-like DNA-binding domain superfamily/Winged helix DNA-binding domain"/>
    <property type="match status" value="1"/>
</dbReference>
<dbReference type="InterPro" id="IPR016032">
    <property type="entry name" value="Sig_transdc_resp-reg_C-effctor"/>
</dbReference>
<keyword evidence="2" id="KW-0472">Membrane</keyword>
<feature type="transmembrane region" description="Helical" evidence="2">
    <location>
        <begin position="179"/>
        <end position="200"/>
    </location>
</feature>
<dbReference type="RefSeq" id="WP_378256248.1">
    <property type="nucleotide sequence ID" value="NZ_JBHSJV010000001.1"/>
</dbReference>
<reference evidence="4" key="1">
    <citation type="journal article" date="2019" name="Int. J. Syst. Evol. Microbiol.">
        <title>The Global Catalogue of Microorganisms (GCM) 10K type strain sequencing project: providing services to taxonomists for standard genome sequencing and annotation.</title>
        <authorList>
            <consortium name="The Broad Institute Genomics Platform"/>
            <consortium name="The Broad Institute Genome Sequencing Center for Infectious Disease"/>
            <person name="Wu L."/>
            <person name="Ma J."/>
        </authorList>
    </citation>
    <scope>NUCLEOTIDE SEQUENCE [LARGE SCALE GENOMIC DNA]</scope>
    <source>
        <strain evidence="4">KCTC 42423</strain>
    </source>
</reference>
<evidence type="ECO:0000313" key="4">
    <source>
        <dbReference type="Proteomes" id="UP001597459"/>
    </source>
</evidence>
<dbReference type="Proteomes" id="UP001597459">
    <property type="component" value="Unassembled WGS sequence"/>
</dbReference>
<name>A0ABW5N3W9_9FLAO</name>
<comment type="caution">
    <text evidence="3">The sequence shown here is derived from an EMBL/GenBank/DDBJ whole genome shotgun (WGS) entry which is preliminary data.</text>
</comment>
<keyword evidence="2" id="KW-0812">Transmembrane</keyword>
<feature type="transmembrane region" description="Helical" evidence="2">
    <location>
        <begin position="118"/>
        <end position="135"/>
    </location>
</feature>
<keyword evidence="4" id="KW-1185">Reference proteome</keyword>
<feature type="transmembrane region" description="Helical" evidence="2">
    <location>
        <begin position="74"/>
        <end position="97"/>
    </location>
</feature>
<keyword evidence="1" id="KW-0175">Coiled coil</keyword>
<dbReference type="EMBL" id="JBHULX010000002">
    <property type="protein sequence ID" value="MFD2589828.1"/>
    <property type="molecule type" value="Genomic_DNA"/>
</dbReference>
<organism evidence="3 4">
    <name type="scientific">Aquimarina hainanensis</name>
    <dbReference type="NCBI Taxonomy" id="1578017"/>
    <lineage>
        <taxon>Bacteria</taxon>
        <taxon>Pseudomonadati</taxon>
        <taxon>Bacteroidota</taxon>
        <taxon>Flavobacteriia</taxon>
        <taxon>Flavobacteriales</taxon>
        <taxon>Flavobacteriaceae</taxon>
        <taxon>Aquimarina</taxon>
    </lineage>
</organism>
<protein>
    <recommendedName>
        <fullName evidence="5">HTH luxR-type domain-containing protein</fullName>
    </recommendedName>
</protein>
<evidence type="ECO:0000256" key="2">
    <source>
        <dbReference type="SAM" id="Phobius"/>
    </source>
</evidence>
<feature type="transmembrane region" description="Helical" evidence="2">
    <location>
        <begin position="47"/>
        <end position="68"/>
    </location>
</feature>
<feature type="transmembrane region" description="Helical" evidence="2">
    <location>
        <begin position="6"/>
        <end position="26"/>
    </location>
</feature>
<gene>
    <name evidence="3" type="ORF">ACFSTE_03235</name>
</gene>
<dbReference type="InterPro" id="IPR036388">
    <property type="entry name" value="WH-like_DNA-bd_sf"/>
</dbReference>
<feature type="transmembrane region" description="Helical" evidence="2">
    <location>
        <begin position="147"/>
        <end position="167"/>
    </location>
</feature>
<evidence type="ECO:0000313" key="3">
    <source>
        <dbReference type="EMBL" id="MFD2589828.1"/>
    </source>
</evidence>
<accession>A0ABW5N3W9</accession>
<evidence type="ECO:0008006" key="5">
    <source>
        <dbReference type="Google" id="ProtNLM"/>
    </source>
</evidence>
<feature type="transmembrane region" description="Helical" evidence="2">
    <location>
        <begin position="212"/>
        <end position="239"/>
    </location>
</feature>
<sequence>MLHFILENSVTAIACLITAFVIQRIYHKEKQRKDPMRTVDGIKWFGLAIWAWGIGALVNLVLIYGLRMQITDKIVIYFGVLFSLVNSLFILLSLPSIEHYKRRNIIVRMVERFSEREFSIFFGGILMMITFVFIMASYNNQAISNSFIWGIDIPISVVVAFSLLNELKEAFINRKMKFMYLPCFALFLLIIVAVTLRIIPQNQIDQIVSPEFWALVRVTTALSYKILFILLFSILLYSWKFLSEKELKENTIGKLEGEKKKLVKEIRQLRIANESHLSTIDMLQKKRREAIEKVRDLEKATRIVLSDRQKEVLGNLGVCGSDKSYTEIAEAMRISVDGFQAHIYQIKKILNISGAGGKEQLIAFAIEHNLLEHATISLKSDE</sequence>
<feature type="coiled-coil region" evidence="1">
    <location>
        <begin position="245"/>
        <end position="300"/>
    </location>
</feature>
<keyword evidence="2" id="KW-1133">Transmembrane helix</keyword>
<proteinExistence type="predicted"/>